<dbReference type="PANTHER" id="PTHR43047:SF72">
    <property type="entry name" value="OSMOSENSING HISTIDINE PROTEIN KINASE SLN1"/>
    <property type="match status" value="1"/>
</dbReference>
<proteinExistence type="predicted"/>
<dbReference type="PANTHER" id="PTHR43047">
    <property type="entry name" value="TWO-COMPONENT HISTIDINE PROTEIN KINASE"/>
    <property type="match status" value="1"/>
</dbReference>
<evidence type="ECO:0000256" key="3">
    <source>
        <dbReference type="ARBA" id="ARBA00022679"/>
    </source>
</evidence>
<dbReference type="PROSITE" id="PS50109">
    <property type="entry name" value="HIS_KIN"/>
    <property type="match status" value="1"/>
</dbReference>
<dbReference type="EC" id="2.7.13.3" evidence="2"/>
<dbReference type="GO" id="GO:0005886">
    <property type="term" value="C:plasma membrane"/>
    <property type="evidence" value="ECO:0007669"/>
    <property type="project" value="TreeGrafter"/>
</dbReference>
<evidence type="ECO:0000256" key="4">
    <source>
        <dbReference type="ARBA" id="ARBA00022777"/>
    </source>
</evidence>
<dbReference type="SUPFAM" id="SSF55874">
    <property type="entry name" value="ATPase domain of HSP90 chaperone/DNA topoisomerase II/histidine kinase"/>
    <property type="match status" value="1"/>
</dbReference>
<keyword evidence="3" id="KW-0808">Transferase</keyword>
<accession>A0A367YL30</accession>
<evidence type="ECO:0000256" key="2">
    <source>
        <dbReference type="ARBA" id="ARBA00012438"/>
    </source>
</evidence>
<dbReference type="AlphaFoldDB" id="A0A367YL30"/>
<dbReference type="STRING" id="5486.A0A367YL30"/>
<dbReference type="GO" id="GO:0000155">
    <property type="term" value="F:phosphorelay sensor kinase activity"/>
    <property type="evidence" value="ECO:0007669"/>
    <property type="project" value="TreeGrafter"/>
</dbReference>
<evidence type="ECO:0000256" key="1">
    <source>
        <dbReference type="ARBA" id="ARBA00000085"/>
    </source>
</evidence>
<evidence type="ECO:0000256" key="5">
    <source>
        <dbReference type="SAM" id="MobiDB-lite"/>
    </source>
</evidence>
<dbReference type="EMBL" id="QLNQ01000008">
    <property type="protein sequence ID" value="RCK66557.1"/>
    <property type="molecule type" value="Genomic_DNA"/>
</dbReference>
<feature type="region of interest" description="Disordered" evidence="5">
    <location>
        <begin position="107"/>
        <end position="190"/>
    </location>
</feature>
<comment type="caution">
    <text evidence="8">The sequence shown here is derived from an EMBL/GenBank/DDBJ whole genome shotgun (WGS) entry which is preliminary data.</text>
</comment>
<evidence type="ECO:0000313" key="7">
    <source>
        <dbReference type="EMBL" id="RCK66557.1"/>
    </source>
</evidence>
<sequence length="206" mass="22777">MYQPKVWVIQMEVTDTGPGIEPAMQDKVFEPFVQGDQTLSRSYGGTGLGLSICRQLATMMKGTLTLKSTIGKGSTFTLTLPYHKPVRLWFHLKICPVSVRMNSESFQHPHTSLSDSPNVDSDSSDNKHEGGNAGAPPKLKRRETSSSSSASSSEANKHKLDLDKPLLYTRGSTVLPTPKPNPFDPHPATRRKEARTITRFLMICHI</sequence>
<keyword evidence="4" id="KW-0418">Kinase</keyword>
<gene>
    <name evidence="7" type="ORF">Cantr_03578</name>
    <name evidence="8" type="ORF">Cantr_03592</name>
    <name evidence="9" type="ORF">Cantr_03602</name>
</gene>
<dbReference type="Proteomes" id="UP000253472">
    <property type="component" value="Unassembled WGS sequence"/>
</dbReference>
<comment type="catalytic activity">
    <reaction evidence="1">
        <text>ATP + protein L-histidine = ADP + protein N-phospho-L-histidine.</text>
        <dbReference type="EC" id="2.7.13.3"/>
    </reaction>
</comment>
<dbReference type="SMART" id="SM00387">
    <property type="entry name" value="HATPase_c"/>
    <property type="match status" value="1"/>
</dbReference>
<feature type="compositionally biased region" description="Basic and acidic residues" evidence="5">
    <location>
        <begin position="155"/>
        <end position="164"/>
    </location>
</feature>
<dbReference type="InterPro" id="IPR036890">
    <property type="entry name" value="HATPase_C_sf"/>
</dbReference>
<dbReference type="Gene3D" id="3.30.565.10">
    <property type="entry name" value="Histidine kinase-like ATPase, C-terminal domain"/>
    <property type="match status" value="1"/>
</dbReference>
<dbReference type="EMBL" id="QLNQ01000006">
    <property type="protein sequence ID" value="RCK66576.1"/>
    <property type="molecule type" value="Genomic_DNA"/>
</dbReference>
<feature type="domain" description="Histidine kinase" evidence="6">
    <location>
        <begin position="9"/>
        <end position="84"/>
    </location>
</feature>
<organism evidence="8 10">
    <name type="scientific">Candida viswanathii</name>
    <dbReference type="NCBI Taxonomy" id="5486"/>
    <lineage>
        <taxon>Eukaryota</taxon>
        <taxon>Fungi</taxon>
        <taxon>Dikarya</taxon>
        <taxon>Ascomycota</taxon>
        <taxon>Saccharomycotina</taxon>
        <taxon>Pichiomycetes</taxon>
        <taxon>Debaryomycetaceae</taxon>
        <taxon>Candida/Lodderomyces clade</taxon>
        <taxon>Candida</taxon>
    </lineage>
</organism>
<dbReference type="GO" id="GO:0009927">
    <property type="term" value="F:histidine phosphotransfer kinase activity"/>
    <property type="evidence" value="ECO:0007669"/>
    <property type="project" value="TreeGrafter"/>
</dbReference>
<reference evidence="8 10" key="1">
    <citation type="submission" date="2018-06" db="EMBL/GenBank/DDBJ databases">
        <title>Whole genome sequencing of Candida tropicalis (genome annotated by CSBL at Korea University).</title>
        <authorList>
            <person name="Ahn J."/>
        </authorList>
    </citation>
    <scope>NUCLEOTIDE SEQUENCE [LARGE SCALE GENOMIC DNA]</scope>
    <source>
        <strain evidence="8 10">ATCC 20962</strain>
    </source>
</reference>
<protein>
    <recommendedName>
        <fullName evidence="2">histidine kinase</fullName>
        <ecNumber evidence="2">2.7.13.3</ecNumber>
    </recommendedName>
</protein>
<evidence type="ECO:0000313" key="10">
    <source>
        <dbReference type="Proteomes" id="UP000253472"/>
    </source>
</evidence>
<dbReference type="OrthoDB" id="60033at2759"/>
<dbReference type="Pfam" id="PF02518">
    <property type="entry name" value="HATPase_c"/>
    <property type="match status" value="1"/>
</dbReference>
<dbReference type="EMBL" id="QLNQ01000005">
    <property type="protein sequence ID" value="RCK66585.1"/>
    <property type="molecule type" value="Genomic_DNA"/>
</dbReference>
<keyword evidence="10" id="KW-1185">Reference proteome</keyword>
<dbReference type="InterPro" id="IPR004358">
    <property type="entry name" value="Sig_transdc_His_kin-like_C"/>
</dbReference>
<dbReference type="PRINTS" id="PR00344">
    <property type="entry name" value="BCTRLSENSOR"/>
</dbReference>
<dbReference type="InterPro" id="IPR005467">
    <property type="entry name" value="His_kinase_dom"/>
</dbReference>
<evidence type="ECO:0000313" key="9">
    <source>
        <dbReference type="EMBL" id="RCK66585.1"/>
    </source>
</evidence>
<evidence type="ECO:0000259" key="6">
    <source>
        <dbReference type="PROSITE" id="PS50109"/>
    </source>
</evidence>
<name>A0A367YL30_9ASCO</name>
<feature type="compositionally biased region" description="Low complexity" evidence="5">
    <location>
        <begin position="112"/>
        <end position="121"/>
    </location>
</feature>
<dbReference type="InterPro" id="IPR003594">
    <property type="entry name" value="HATPase_dom"/>
</dbReference>
<evidence type="ECO:0000313" key="8">
    <source>
        <dbReference type="EMBL" id="RCK66576.1"/>
    </source>
</evidence>